<reference evidence="5 6" key="1">
    <citation type="submission" date="2020-04" db="EMBL/GenBank/DDBJ databases">
        <title>Thalassotalea sp. M1531, isolated from the surface of marine red alga.</title>
        <authorList>
            <person name="Pang L."/>
            <person name="Lu D.-C."/>
        </authorList>
    </citation>
    <scope>NUCLEOTIDE SEQUENCE [LARGE SCALE GENOMIC DNA]</scope>
    <source>
        <strain evidence="5 6">M1531</strain>
    </source>
</reference>
<dbReference type="RefSeq" id="WP_169075024.1">
    <property type="nucleotide sequence ID" value="NZ_JABBXH010000003.1"/>
</dbReference>
<dbReference type="Pfam" id="PF02682">
    <property type="entry name" value="CT_C_D"/>
    <property type="match status" value="1"/>
</dbReference>
<dbReference type="SUPFAM" id="SSF160467">
    <property type="entry name" value="PH0987 N-terminal domain-like"/>
    <property type="match status" value="1"/>
</dbReference>
<evidence type="ECO:0000259" key="4">
    <source>
        <dbReference type="SMART" id="SM00796"/>
    </source>
</evidence>
<comment type="caution">
    <text evidence="5">The sequence shown here is derived from an EMBL/GenBank/DDBJ whole genome shotgun (WGS) entry which is preliminary data.</text>
</comment>
<dbReference type="EC" id="3.5.2.9" evidence="5"/>
<accession>A0A7Y0LC17</accession>
<dbReference type="SUPFAM" id="SSF50891">
    <property type="entry name" value="Cyclophilin-like"/>
    <property type="match status" value="1"/>
</dbReference>
<proteinExistence type="predicted"/>
<evidence type="ECO:0000256" key="3">
    <source>
        <dbReference type="ARBA" id="ARBA00022840"/>
    </source>
</evidence>
<dbReference type="InterPro" id="IPR003833">
    <property type="entry name" value="CT_C_D"/>
</dbReference>
<evidence type="ECO:0000313" key="5">
    <source>
        <dbReference type="EMBL" id="NMP31676.1"/>
    </source>
</evidence>
<keyword evidence="6" id="KW-1185">Reference proteome</keyword>
<feature type="domain" description="Carboxyltransferase" evidence="4">
    <location>
        <begin position="10"/>
        <end position="210"/>
    </location>
</feature>
<dbReference type="EMBL" id="JABBXH010000003">
    <property type="protein sequence ID" value="NMP31676.1"/>
    <property type="molecule type" value="Genomic_DNA"/>
</dbReference>
<dbReference type="InterPro" id="IPR029000">
    <property type="entry name" value="Cyclophilin-like_dom_sf"/>
</dbReference>
<dbReference type="NCBIfam" id="TIGR00370">
    <property type="entry name" value="5-oxoprolinase subunit PxpB"/>
    <property type="match status" value="1"/>
</dbReference>
<dbReference type="Gene3D" id="3.30.1360.40">
    <property type="match status" value="1"/>
</dbReference>
<keyword evidence="2 5" id="KW-0378">Hydrolase</keyword>
<evidence type="ECO:0000256" key="1">
    <source>
        <dbReference type="ARBA" id="ARBA00022741"/>
    </source>
</evidence>
<dbReference type="GO" id="GO:0017168">
    <property type="term" value="F:5-oxoprolinase (ATP-hydrolyzing) activity"/>
    <property type="evidence" value="ECO:0007669"/>
    <property type="project" value="UniProtKB-EC"/>
</dbReference>
<dbReference type="PANTHER" id="PTHR34698:SF2">
    <property type="entry name" value="5-OXOPROLINASE SUBUNIT B"/>
    <property type="match status" value="1"/>
</dbReference>
<dbReference type="PANTHER" id="PTHR34698">
    <property type="entry name" value="5-OXOPROLINASE SUBUNIT B"/>
    <property type="match status" value="1"/>
</dbReference>
<organism evidence="5 6">
    <name type="scientific">Thalassotalea algicola</name>
    <dbReference type="NCBI Taxonomy" id="2716224"/>
    <lineage>
        <taxon>Bacteria</taxon>
        <taxon>Pseudomonadati</taxon>
        <taxon>Pseudomonadota</taxon>
        <taxon>Gammaproteobacteria</taxon>
        <taxon>Alteromonadales</taxon>
        <taxon>Colwelliaceae</taxon>
        <taxon>Thalassotalea</taxon>
    </lineage>
</organism>
<name>A0A7Y0LC17_9GAMM</name>
<dbReference type="InterPro" id="IPR010016">
    <property type="entry name" value="PxpB"/>
</dbReference>
<dbReference type="Gene3D" id="2.40.100.10">
    <property type="entry name" value="Cyclophilin-like"/>
    <property type="match status" value="1"/>
</dbReference>
<gene>
    <name evidence="5" type="primary">pxpB</name>
    <name evidence="5" type="ORF">HII17_08890</name>
</gene>
<keyword evidence="1" id="KW-0547">Nucleotide-binding</keyword>
<keyword evidence="3" id="KW-0067">ATP-binding</keyword>
<evidence type="ECO:0000256" key="2">
    <source>
        <dbReference type="ARBA" id="ARBA00022801"/>
    </source>
</evidence>
<dbReference type="AlphaFoldDB" id="A0A7Y0LC17"/>
<dbReference type="Proteomes" id="UP000568664">
    <property type="component" value="Unassembled WGS sequence"/>
</dbReference>
<dbReference type="GO" id="GO:0005524">
    <property type="term" value="F:ATP binding"/>
    <property type="evidence" value="ECO:0007669"/>
    <property type="project" value="UniProtKB-KW"/>
</dbReference>
<dbReference type="SMART" id="SM00796">
    <property type="entry name" value="AHS1"/>
    <property type="match status" value="1"/>
</dbReference>
<protein>
    <submittedName>
        <fullName evidence="5">5-oxoprolinase subunit PxpB</fullName>
        <ecNumber evidence="5">3.5.2.9</ecNumber>
    </submittedName>
</protein>
<sequence>MSCLITPTQVTIEFTSEDTVLLTWPEIIDNQQHQKILWLDAQLSKVLAEIVLDSVIGFNSIMIVYQPQLISLLKLKTVITQLISKTPERFEATIGNTIKIPVYYSTESGWDLAQVAKSTKLTKEQVINLHSNDIYRAYAQGFTPGFCYLAKLANQLTLPRKKVPRTKVPAGAVAIAGQQSAVYPEATPGGWHILGQTPLPMFQKTGSGLITTIKVGDLVQFYPITKQEFEDQGGQLISEQA</sequence>
<evidence type="ECO:0000313" key="6">
    <source>
        <dbReference type="Proteomes" id="UP000568664"/>
    </source>
</evidence>